<name>A0ABV7YTG5_9BACT</name>
<comment type="caution">
    <text evidence="2">The sequence shown here is derived from an EMBL/GenBank/DDBJ whole genome shotgun (WGS) entry which is preliminary data.</text>
</comment>
<reference evidence="3" key="1">
    <citation type="journal article" date="2019" name="Int. J. Syst. Evol. Microbiol.">
        <title>The Global Catalogue of Microorganisms (GCM) 10K type strain sequencing project: providing services to taxonomists for standard genome sequencing and annotation.</title>
        <authorList>
            <consortium name="The Broad Institute Genomics Platform"/>
            <consortium name="The Broad Institute Genome Sequencing Center for Infectious Disease"/>
            <person name="Wu L."/>
            <person name="Ma J."/>
        </authorList>
    </citation>
    <scope>NUCLEOTIDE SEQUENCE [LARGE SCALE GENOMIC DNA]</scope>
    <source>
        <strain evidence="3">CECT 7956</strain>
    </source>
</reference>
<dbReference type="InterPro" id="IPR025665">
    <property type="entry name" value="Beta-barrel_OMP_2"/>
</dbReference>
<dbReference type="SUPFAM" id="SSF56925">
    <property type="entry name" value="OMPA-like"/>
    <property type="match status" value="1"/>
</dbReference>
<organism evidence="2 3">
    <name type="scientific">Lacihabitans lacunae</name>
    <dbReference type="NCBI Taxonomy" id="1028214"/>
    <lineage>
        <taxon>Bacteria</taxon>
        <taxon>Pseudomonadati</taxon>
        <taxon>Bacteroidota</taxon>
        <taxon>Cytophagia</taxon>
        <taxon>Cytophagales</taxon>
        <taxon>Leadbetterellaceae</taxon>
        <taxon>Lacihabitans</taxon>
    </lineage>
</organism>
<feature type="domain" description="Outer membrane protein beta-barrel" evidence="1">
    <location>
        <begin position="19"/>
        <end position="179"/>
    </location>
</feature>
<dbReference type="EMBL" id="JBHRYQ010000001">
    <property type="protein sequence ID" value="MFC3810241.1"/>
    <property type="molecule type" value="Genomic_DNA"/>
</dbReference>
<evidence type="ECO:0000313" key="3">
    <source>
        <dbReference type="Proteomes" id="UP001595616"/>
    </source>
</evidence>
<proteinExistence type="predicted"/>
<evidence type="ECO:0000313" key="2">
    <source>
        <dbReference type="EMBL" id="MFC3810241.1"/>
    </source>
</evidence>
<keyword evidence="3" id="KW-1185">Reference proteome</keyword>
<protein>
    <submittedName>
        <fullName evidence="2">Porin family protein</fullName>
    </submittedName>
</protein>
<dbReference type="Proteomes" id="UP001595616">
    <property type="component" value="Unassembled WGS sequence"/>
</dbReference>
<sequence>MKKSIIITILGVFVSTAIFAQAFEIGVKGGVSLSQIKGEGSGSSSNFWNNEGSRATGFTGGIYTKFGNKLFLQPEFLITQKGGSYNNVLGVKQSFKQTYFDIPVLVGFQATENVRLMAGPVATFLVNKDDSFLSNLGLASNQNEGFRKALLGFQTGVGFDISKIRLDLRYEGNINDVFNIDYKDSQTENQFKGKGNAFSATIGYKF</sequence>
<gene>
    <name evidence="2" type="ORF">ACFOOI_06220</name>
</gene>
<evidence type="ECO:0000259" key="1">
    <source>
        <dbReference type="Pfam" id="PF13568"/>
    </source>
</evidence>
<dbReference type="RefSeq" id="WP_379836204.1">
    <property type="nucleotide sequence ID" value="NZ_JBHRYQ010000001.1"/>
</dbReference>
<dbReference type="InterPro" id="IPR011250">
    <property type="entry name" value="OMP/PagP_B-barrel"/>
</dbReference>
<accession>A0ABV7YTG5</accession>
<dbReference type="Pfam" id="PF13568">
    <property type="entry name" value="OMP_b-brl_2"/>
    <property type="match status" value="1"/>
</dbReference>